<reference evidence="1 2" key="1">
    <citation type="journal article" date="2025" name="Int. J. Syst. Evol. Microbiol.">
        <title>Desulfovibrio falkowii sp. nov., Porphyromonas miyakawae sp. nov., Mediterraneibacter flintii sp. nov. and Owariibacterium komagatae gen. nov., sp. nov., isolated from human faeces.</title>
        <authorList>
            <person name="Hamaguchi T."/>
            <person name="Ohara M."/>
            <person name="Hisatomi A."/>
            <person name="Sekiguchi K."/>
            <person name="Takeda J.I."/>
            <person name="Ueyama J."/>
            <person name="Ito M."/>
            <person name="Nishiwaki H."/>
            <person name="Ogi T."/>
            <person name="Hirayama M."/>
            <person name="Ohkuma M."/>
            <person name="Sakamoto M."/>
            <person name="Ohno K."/>
        </authorList>
    </citation>
    <scope>NUCLEOTIDE SEQUENCE [LARGE SCALE GENOMIC DNA]</scope>
    <source>
        <strain evidence="1 2">13CB8C</strain>
    </source>
</reference>
<evidence type="ECO:0000313" key="2">
    <source>
        <dbReference type="Proteomes" id="UP001628192"/>
    </source>
</evidence>
<sequence length="88" mass="10186">MLQAQFIYAVTRRNKLVFNFEKYILRVEMPDNPEAPSSHILKPPFAQKRKAVFVLFSKPFQAAAKPALLHQMLPDFWRSGQDAFAYAT</sequence>
<gene>
    <name evidence="1" type="ORF">Defa_17750</name>
</gene>
<keyword evidence="2" id="KW-1185">Reference proteome</keyword>
<dbReference type="EMBL" id="BAAFSG010000001">
    <property type="protein sequence ID" value="GAB1254288.1"/>
    <property type="molecule type" value="Genomic_DNA"/>
</dbReference>
<protein>
    <submittedName>
        <fullName evidence="1">Uncharacterized protein</fullName>
    </submittedName>
</protein>
<organism evidence="1 2">
    <name type="scientific">Desulfovibrio falkowii</name>
    <dbReference type="NCBI Taxonomy" id="3136602"/>
    <lineage>
        <taxon>Bacteria</taxon>
        <taxon>Pseudomonadati</taxon>
        <taxon>Thermodesulfobacteriota</taxon>
        <taxon>Desulfovibrionia</taxon>
        <taxon>Desulfovibrionales</taxon>
        <taxon>Desulfovibrionaceae</taxon>
        <taxon>Desulfovibrio</taxon>
    </lineage>
</organism>
<name>A0ABQ0E988_9BACT</name>
<evidence type="ECO:0000313" key="1">
    <source>
        <dbReference type="EMBL" id="GAB1254288.1"/>
    </source>
</evidence>
<proteinExistence type="predicted"/>
<dbReference type="Proteomes" id="UP001628192">
    <property type="component" value="Unassembled WGS sequence"/>
</dbReference>
<comment type="caution">
    <text evidence="1">The sequence shown here is derived from an EMBL/GenBank/DDBJ whole genome shotgun (WGS) entry which is preliminary data.</text>
</comment>
<dbReference type="RefSeq" id="WP_407844686.1">
    <property type="nucleotide sequence ID" value="NZ_BAAFSG010000001.1"/>
</dbReference>
<accession>A0ABQ0E988</accession>